<evidence type="ECO:0000256" key="1">
    <source>
        <dbReference type="SAM" id="Phobius"/>
    </source>
</evidence>
<keyword evidence="1" id="KW-0812">Transmembrane</keyword>
<dbReference type="EMBL" id="QKZR01000001">
    <property type="protein sequence ID" value="PZX44132.1"/>
    <property type="molecule type" value="Genomic_DNA"/>
</dbReference>
<dbReference type="Proteomes" id="UP000248584">
    <property type="component" value="Unassembled WGS sequence"/>
</dbReference>
<keyword evidence="3" id="KW-1185">Reference proteome</keyword>
<dbReference type="RefSeq" id="WP_015361974.1">
    <property type="nucleotide sequence ID" value="NZ_QKZR01000001.1"/>
</dbReference>
<keyword evidence="1" id="KW-1133">Transmembrane helix</keyword>
<dbReference type="InterPro" id="IPR046166">
    <property type="entry name" value="DUF6168"/>
</dbReference>
<gene>
    <name evidence="2" type="ORF">LX97_01141</name>
</gene>
<evidence type="ECO:0008006" key="4">
    <source>
        <dbReference type="Google" id="ProtNLM"/>
    </source>
</evidence>
<evidence type="ECO:0000313" key="2">
    <source>
        <dbReference type="EMBL" id="PZX44132.1"/>
    </source>
</evidence>
<protein>
    <recommendedName>
        <fullName evidence="4">ATP synthase protein I</fullName>
    </recommendedName>
</protein>
<keyword evidence="1" id="KW-0472">Membrane</keyword>
<feature type="transmembrane region" description="Helical" evidence="1">
    <location>
        <begin position="62"/>
        <end position="84"/>
    </location>
</feature>
<name>A0ABX5Q2M3_9FLAO</name>
<reference evidence="2 3" key="1">
    <citation type="submission" date="2018-06" db="EMBL/GenBank/DDBJ databases">
        <title>Genomic Encyclopedia of Archaeal and Bacterial Type Strains, Phase II (KMG-II): from individual species to whole genera.</title>
        <authorList>
            <person name="Goeker M."/>
        </authorList>
    </citation>
    <scope>NUCLEOTIDE SEQUENCE [LARGE SCALE GENOMIC DNA]</scope>
    <source>
        <strain evidence="2 3">DSM 17205</strain>
    </source>
</reference>
<proteinExistence type="predicted"/>
<sequence length="128" mass="14478">MNFYLKAFVLILAMSLLSFGIHTFAEQSPAFNLIKLYSFLGVATLLSVCAMYYLYDLVPNQLGYAFLVTVFVKFGVALILFPQLLSDEPSLSKTQILSFLIPYFIFLAVEAFMVIKWLNDTPLEAPKD</sequence>
<feature type="transmembrane region" description="Helical" evidence="1">
    <location>
        <begin position="35"/>
        <end position="55"/>
    </location>
</feature>
<dbReference type="Pfam" id="PF19665">
    <property type="entry name" value="DUF6168"/>
    <property type="match status" value="1"/>
</dbReference>
<comment type="caution">
    <text evidence="2">The sequence shown here is derived from an EMBL/GenBank/DDBJ whole genome shotgun (WGS) entry which is preliminary data.</text>
</comment>
<evidence type="ECO:0000313" key="3">
    <source>
        <dbReference type="Proteomes" id="UP000248584"/>
    </source>
</evidence>
<feature type="transmembrane region" description="Helical" evidence="1">
    <location>
        <begin position="96"/>
        <end position="118"/>
    </location>
</feature>
<accession>A0ABX5Q2M3</accession>
<organism evidence="2 3">
    <name type="scientific">Nonlabens dokdonensis</name>
    <dbReference type="NCBI Taxonomy" id="328515"/>
    <lineage>
        <taxon>Bacteria</taxon>
        <taxon>Pseudomonadati</taxon>
        <taxon>Bacteroidota</taxon>
        <taxon>Flavobacteriia</taxon>
        <taxon>Flavobacteriales</taxon>
        <taxon>Flavobacteriaceae</taxon>
        <taxon>Nonlabens</taxon>
    </lineage>
</organism>